<reference evidence="1" key="2">
    <citation type="submission" date="2024-02" db="EMBL/GenBank/DDBJ databases">
        <title>Comparative genomics of Cryptococcus and Kwoniella reveals pathogenesis evolution and contrasting modes of karyotype evolution via chromosome fusion or intercentromeric recombination.</title>
        <authorList>
            <person name="Coelho M.A."/>
            <person name="David-Palma M."/>
            <person name="Shea T."/>
            <person name="Bowers K."/>
            <person name="McGinley-Smith S."/>
            <person name="Mohammad A.W."/>
            <person name="Gnirke A."/>
            <person name="Yurkov A.M."/>
            <person name="Nowrousian M."/>
            <person name="Sun S."/>
            <person name="Cuomo C.A."/>
            <person name="Heitman J."/>
        </authorList>
    </citation>
    <scope>NUCLEOTIDE SEQUENCE</scope>
    <source>
        <strain evidence="1">CBS 10737</strain>
    </source>
</reference>
<sequence length="154" mass="17254">MTSKLSLKSIETPSFSNLKSSNTNFNKLTTQQPLSLSPTIISDSSICNPSSFKGENTLSNLKIDNDNEIWQPKNPIHQTKIYSEIGENMECSAKGQILLGIYEDLEDIQNSSEIKLTVNDIIKIGKKKVELISLNQPLSVNKDSVDKVQRYYSE</sequence>
<dbReference type="RefSeq" id="XP_070059207.1">
    <property type="nucleotide sequence ID" value="XM_070203106.1"/>
</dbReference>
<dbReference type="GeneID" id="96955755"/>
<organism evidence="1 2">
    <name type="scientific">Kwoniella pini CBS 10737</name>
    <dbReference type="NCBI Taxonomy" id="1296096"/>
    <lineage>
        <taxon>Eukaryota</taxon>
        <taxon>Fungi</taxon>
        <taxon>Dikarya</taxon>
        <taxon>Basidiomycota</taxon>
        <taxon>Agaricomycotina</taxon>
        <taxon>Tremellomycetes</taxon>
        <taxon>Tremellales</taxon>
        <taxon>Cryptococcaceae</taxon>
        <taxon>Kwoniella</taxon>
    </lineage>
</organism>
<dbReference type="EMBL" id="CP144525">
    <property type="protein sequence ID" value="WWC71399.1"/>
    <property type="molecule type" value="Genomic_DNA"/>
</dbReference>
<name>A0AAJ8L742_9TREE</name>
<keyword evidence="2" id="KW-1185">Reference proteome</keyword>
<gene>
    <name evidence="1" type="ORF">I206_105354</name>
</gene>
<evidence type="ECO:0000313" key="1">
    <source>
        <dbReference type="EMBL" id="WWC71399.1"/>
    </source>
</evidence>
<reference evidence="1" key="1">
    <citation type="submission" date="2013-07" db="EMBL/GenBank/DDBJ databases">
        <authorList>
            <consortium name="The Broad Institute Genome Sequencing Platform"/>
            <person name="Cuomo C."/>
            <person name="Litvintseva A."/>
            <person name="Chen Y."/>
            <person name="Heitman J."/>
            <person name="Sun S."/>
            <person name="Springer D."/>
            <person name="Dromer F."/>
            <person name="Young S.K."/>
            <person name="Zeng Q."/>
            <person name="Gargeya S."/>
            <person name="Fitzgerald M."/>
            <person name="Abouelleil A."/>
            <person name="Alvarado L."/>
            <person name="Berlin A.M."/>
            <person name="Chapman S.B."/>
            <person name="Dewar J."/>
            <person name="Goldberg J."/>
            <person name="Griggs A."/>
            <person name="Gujja S."/>
            <person name="Hansen M."/>
            <person name="Howarth C."/>
            <person name="Imamovic A."/>
            <person name="Larimer J."/>
            <person name="McCowan C."/>
            <person name="Murphy C."/>
            <person name="Pearson M."/>
            <person name="Priest M."/>
            <person name="Roberts A."/>
            <person name="Saif S."/>
            <person name="Shea T."/>
            <person name="Sykes S."/>
            <person name="Wortman J."/>
            <person name="Nusbaum C."/>
            <person name="Birren B."/>
        </authorList>
    </citation>
    <scope>NUCLEOTIDE SEQUENCE</scope>
    <source>
        <strain evidence="1">CBS 10737</strain>
    </source>
</reference>
<accession>A0AAJ8L742</accession>
<dbReference type="Proteomes" id="UP000094020">
    <property type="component" value="Chromosome 7"/>
</dbReference>
<dbReference type="AlphaFoldDB" id="A0AAJ8L742"/>
<proteinExistence type="predicted"/>
<dbReference type="KEGG" id="kpin:96955755"/>
<protein>
    <submittedName>
        <fullName evidence="1">Uncharacterized protein</fullName>
    </submittedName>
</protein>
<evidence type="ECO:0000313" key="2">
    <source>
        <dbReference type="Proteomes" id="UP000094020"/>
    </source>
</evidence>